<dbReference type="SUPFAM" id="SSF48264">
    <property type="entry name" value="Cytochrome P450"/>
    <property type="match status" value="1"/>
</dbReference>
<evidence type="ECO:0000256" key="6">
    <source>
        <dbReference type="RuleBase" id="RU000461"/>
    </source>
</evidence>
<keyword evidence="6" id="KW-0560">Oxidoreductase</keyword>
<feature type="transmembrane region" description="Helical" evidence="8">
    <location>
        <begin position="20"/>
        <end position="45"/>
    </location>
</feature>
<name>A0ABR2VF19_9PEZI</name>
<keyword evidence="7" id="KW-0175">Coiled coil</keyword>
<comment type="caution">
    <text evidence="9">The sequence shown here is derived from an EMBL/GenBank/DDBJ whole genome shotgun (WGS) entry which is preliminary data.</text>
</comment>
<feature type="coiled-coil region" evidence="7">
    <location>
        <begin position="532"/>
        <end position="562"/>
    </location>
</feature>
<evidence type="ECO:0000256" key="2">
    <source>
        <dbReference type="ARBA" id="ARBA00010617"/>
    </source>
</evidence>
<dbReference type="InterPro" id="IPR002401">
    <property type="entry name" value="Cyt_P450_E_grp-I"/>
</dbReference>
<dbReference type="Gene3D" id="1.10.630.10">
    <property type="entry name" value="Cytochrome P450"/>
    <property type="match status" value="1"/>
</dbReference>
<organism evidence="9 10">
    <name type="scientific">Seiridium unicorne</name>
    <dbReference type="NCBI Taxonomy" id="138068"/>
    <lineage>
        <taxon>Eukaryota</taxon>
        <taxon>Fungi</taxon>
        <taxon>Dikarya</taxon>
        <taxon>Ascomycota</taxon>
        <taxon>Pezizomycotina</taxon>
        <taxon>Sordariomycetes</taxon>
        <taxon>Xylariomycetidae</taxon>
        <taxon>Amphisphaeriales</taxon>
        <taxon>Sporocadaceae</taxon>
        <taxon>Seiridium</taxon>
    </lineage>
</organism>
<evidence type="ECO:0000256" key="1">
    <source>
        <dbReference type="ARBA" id="ARBA00001971"/>
    </source>
</evidence>
<dbReference type="PANTHER" id="PTHR24305:SF210">
    <property type="entry name" value="CYTOCHROME P450 MONOOXYGENASE ASQL-RELATED"/>
    <property type="match status" value="1"/>
</dbReference>
<dbReference type="PRINTS" id="PR00385">
    <property type="entry name" value="P450"/>
</dbReference>
<keyword evidence="8" id="KW-1133">Transmembrane helix</keyword>
<keyword evidence="8" id="KW-0472">Membrane</keyword>
<keyword evidence="5 6" id="KW-0408">Iron</keyword>
<dbReference type="Pfam" id="PF00067">
    <property type="entry name" value="p450"/>
    <property type="match status" value="1"/>
</dbReference>
<dbReference type="InterPro" id="IPR050121">
    <property type="entry name" value="Cytochrome_P450_monoxygenase"/>
</dbReference>
<evidence type="ECO:0000313" key="10">
    <source>
        <dbReference type="Proteomes" id="UP001408356"/>
    </source>
</evidence>
<evidence type="ECO:0000256" key="8">
    <source>
        <dbReference type="SAM" id="Phobius"/>
    </source>
</evidence>
<evidence type="ECO:0000256" key="5">
    <source>
        <dbReference type="ARBA" id="ARBA00023004"/>
    </source>
</evidence>
<proteinExistence type="inferred from homology"/>
<reference evidence="9 10" key="1">
    <citation type="journal article" date="2024" name="J. Plant Pathol.">
        <title>Sequence and assembly of the genome of Seiridium unicorne, isolate CBS 538.82, causal agent of cypress canker disease.</title>
        <authorList>
            <person name="Scali E."/>
            <person name="Rocca G.D."/>
            <person name="Danti R."/>
            <person name="Garbelotto M."/>
            <person name="Barberini S."/>
            <person name="Baroncelli R."/>
            <person name="Emiliani G."/>
        </authorList>
    </citation>
    <scope>NUCLEOTIDE SEQUENCE [LARGE SCALE GENOMIC DNA]</scope>
    <source>
        <strain evidence="9 10">BM-138-508</strain>
    </source>
</reference>
<dbReference type="EMBL" id="JARVKF010000024">
    <property type="protein sequence ID" value="KAK9425126.1"/>
    <property type="molecule type" value="Genomic_DNA"/>
</dbReference>
<protein>
    <submittedName>
        <fullName evidence="9">Cytochrome P450</fullName>
    </submittedName>
</protein>
<comment type="similarity">
    <text evidence="2 6">Belongs to the cytochrome P450 family.</text>
</comment>
<sequence length="652" mass="74251">MPRLSFHQHDIELHGVQLNLVAAIGILLSFFSLYGVGVVIYRLWFHPLRGLPGPKLQAITDLPAIYTSYVAGTSIHRLTEFHRKYGPIVRIGPNRLALDGSVGWPQVFARRSGGEAEYEKAPGVFSKATQKSIIASPHDVHRRQRRQMGHAFSEVAMREQEALISRYVELLVERVESRALAGEQMDIVQWLNFTTFDIIGDLTFGESFGSLQSSTYHPWVLSIFSGIKGDNFVRACNHFPLISSLLVRLFGDQNVKKGDDFRELIGTKGKKRMELGLEPNGRRDFTTYMLQKTRDGNPGLSTTEIISNMPLLTIAGSETTATALSGFFFYVNNNPRVKDIIIREIRDAFKDASEINFVTTNSLEYLHAALEETLRVYPPAAATPARASPGAFIEGTYVPKGTVIHVSQWATFRNPEHFAEPDSFCPERWLKSTHPLYDSKFENDNRSVFKPFSAGPRDCIGKNLAYAEMRLIVTKLLYKFDVELLPGQEKWHAVQNAYLIWDKGPLYVSPQVSRPGAQHIHSFGYLWNTWVRHRLVEDEQKLENLRATLEKQKKRLRNIQCREDNGEGVHLWSFAETCEERITEIAAEIRKRETYAEDWRRILRGEAAVGDGMKKRVEESRKSLEDEFTAWATWMRGLEQRDEGDSPAADDE</sequence>
<dbReference type="PANTHER" id="PTHR24305">
    <property type="entry name" value="CYTOCHROME P450"/>
    <property type="match status" value="1"/>
</dbReference>
<dbReference type="InterPro" id="IPR001128">
    <property type="entry name" value="Cyt_P450"/>
</dbReference>
<keyword evidence="10" id="KW-1185">Reference proteome</keyword>
<keyword evidence="3 6" id="KW-0349">Heme</keyword>
<dbReference type="PRINTS" id="PR00463">
    <property type="entry name" value="EP450I"/>
</dbReference>
<comment type="cofactor">
    <cofactor evidence="1">
        <name>heme</name>
        <dbReference type="ChEBI" id="CHEBI:30413"/>
    </cofactor>
</comment>
<evidence type="ECO:0000256" key="7">
    <source>
        <dbReference type="SAM" id="Coils"/>
    </source>
</evidence>
<dbReference type="InterPro" id="IPR036396">
    <property type="entry name" value="Cyt_P450_sf"/>
</dbReference>
<keyword evidence="8" id="KW-0812">Transmembrane</keyword>
<dbReference type="Proteomes" id="UP001408356">
    <property type="component" value="Unassembled WGS sequence"/>
</dbReference>
<dbReference type="CDD" id="cd11058">
    <property type="entry name" value="CYP60B-like"/>
    <property type="match status" value="1"/>
</dbReference>
<gene>
    <name evidence="9" type="ORF">SUNI508_03266</name>
</gene>
<dbReference type="PROSITE" id="PS00086">
    <property type="entry name" value="CYTOCHROME_P450"/>
    <property type="match status" value="1"/>
</dbReference>
<evidence type="ECO:0000256" key="4">
    <source>
        <dbReference type="ARBA" id="ARBA00022723"/>
    </source>
</evidence>
<keyword evidence="6" id="KW-0503">Monooxygenase</keyword>
<evidence type="ECO:0000256" key="3">
    <source>
        <dbReference type="ARBA" id="ARBA00022617"/>
    </source>
</evidence>
<accession>A0ABR2VF19</accession>
<keyword evidence="4 6" id="KW-0479">Metal-binding</keyword>
<dbReference type="InterPro" id="IPR017972">
    <property type="entry name" value="Cyt_P450_CS"/>
</dbReference>
<evidence type="ECO:0000313" key="9">
    <source>
        <dbReference type="EMBL" id="KAK9425126.1"/>
    </source>
</evidence>